<keyword evidence="4 9" id="KW-0238">DNA-binding</keyword>
<evidence type="ECO:0000256" key="6">
    <source>
        <dbReference type="ARBA" id="ARBA00023159"/>
    </source>
</evidence>
<comment type="subunit">
    <text evidence="9">Homodimer; disulfide-linked. Forms a heterohexamer composed of two FlhC and four FlhD subunits. Each FlhC binds a FlhD dimer, forming a heterotrimer, and a hexamer assembles by dimerization of two heterotrimers.</text>
</comment>
<keyword evidence="3 9" id="KW-0805">Transcription regulation</keyword>
<evidence type="ECO:0000256" key="2">
    <source>
        <dbReference type="ARBA" id="ARBA00022795"/>
    </source>
</evidence>
<dbReference type="GO" id="GO:1902208">
    <property type="term" value="P:regulation of bacterial-type flagellum assembly"/>
    <property type="evidence" value="ECO:0007669"/>
    <property type="project" value="UniProtKB-UniRule"/>
</dbReference>
<comment type="function">
    <text evidence="8 9">Functions in complex with FlhC as a master transcriptional regulator that regulates transcription of several flagellar and non-flagellar operons by binding to their promoter region. Activates expression of class 2 flagellar genes, including fliA, which is a flagellum-specific sigma factor that turns on the class 3 genes. Also regulates genes whose products function in a variety of physiological pathways.</text>
</comment>
<keyword evidence="1 9" id="KW-0963">Cytoplasm</keyword>
<dbReference type="GO" id="GO:0044780">
    <property type="term" value="P:bacterial-type flagellum assembly"/>
    <property type="evidence" value="ECO:0007669"/>
    <property type="project" value="InterPro"/>
</dbReference>
<dbReference type="RefSeq" id="WP_042308354.1">
    <property type="nucleotide sequence ID" value="NZ_CP026111.1"/>
</dbReference>
<keyword evidence="10" id="KW-0966">Cell projection</keyword>
<keyword evidence="6 9" id="KW-0010">Activator</keyword>
<evidence type="ECO:0000256" key="1">
    <source>
        <dbReference type="ARBA" id="ARBA00022490"/>
    </source>
</evidence>
<keyword evidence="10" id="KW-0282">Flagellum</keyword>
<evidence type="ECO:0000256" key="5">
    <source>
        <dbReference type="ARBA" id="ARBA00023157"/>
    </source>
</evidence>
<dbReference type="HAMAP" id="MF_00725">
    <property type="entry name" value="FlhD"/>
    <property type="match status" value="1"/>
</dbReference>
<dbReference type="GO" id="GO:0005737">
    <property type="term" value="C:cytoplasm"/>
    <property type="evidence" value="ECO:0007669"/>
    <property type="project" value="UniProtKB-SubCell"/>
</dbReference>
<dbReference type="Gene3D" id="1.10.4000.10">
    <property type="entry name" value="Flagellar transcriptional activator FlhD"/>
    <property type="match status" value="1"/>
</dbReference>
<evidence type="ECO:0000256" key="9">
    <source>
        <dbReference type="HAMAP-Rule" id="MF_00725"/>
    </source>
</evidence>
<gene>
    <name evidence="9" type="primary">flhD</name>
    <name evidence="10" type="ORF">C2L65_09875</name>
</gene>
<dbReference type="EMBL" id="CP026111">
    <property type="protein sequence ID" value="AUT59872.1"/>
    <property type="molecule type" value="Genomic_DNA"/>
</dbReference>
<dbReference type="AlphaFoldDB" id="A0A2I8EKE0"/>
<dbReference type="SUPFAM" id="SSF63592">
    <property type="entry name" value="Flagellar transcriptional activator FlhD"/>
    <property type="match status" value="1"/>
</dbReference>
<keyword evidence="7 9" id="KW-0804">Transcription</keyword>
<dbReference type="GO" id="GO:0003677">
    <property type="term" value="F:DNA binding"/>
    <property type="evidence" value="ECO:0007669"/>
    <property type="project" value="UniProtKB-UniRule"/>
</dbReference>
<dbReference type="Pfam" id="PF05247">
    <property type="entry name" value="FlhD"/>
    <property type="match status" value="1"/>
</dbReference>
<dbReference type="InterPro" id="IPR023559">
    <property type="entry name" value="Flagellar_FlhD"/>
</dbReference>
<proteinExistence type="inferred from homology"/>
<name>A0A2I8EKE0_9BURK</name>
<organism evidence="10 11">
    <name type="scientific">Paraburkholderia terrae</name>
    <dbReference type="NCBI Taxonomy" id="311230"/>
    <lineage>
        <taxon>Bacteria</taxon>
        <taxon>Pseudomonadati</taxon>
        <taxon>Pseudomonadota</taxon>
        <taxon>Betaproteobacteria</taxon>
        <taxon>Burkholderiales</taxon>
        <taxon>Burkholderiaceae</taxon>
        <taxon>Paraburkholderia</taxon>
    </lineage>
</organism>
<keyword evidence="5 9" id="KW-1015">Disulfide bond</keyword>
<sequence length="104" mass="11334">MNADEVFSEIREVNLAYLMLAQRLARRNPVEAQVRLGMSAELTAIIGGLSAAQIVRLADSDVLLCGVGLQERSMLSALNDTLSRHDMQTMHAAMLLAQLPARTV</sequence>
<keyword evidence="2 9" id="KW-1005">Bacterial flagellum biogenesis</keyword>
<evidence type="ECO:0000256" key="8">
    <source>
        <dbReference type="ARBA" id="ARBA00025431"/>
    </source>
</evidence>
<dbReference type="GO" id="GO:0045893">
    <property type="term" value="P:positive regulation of DNA-templated transcription"/>
    <property type="evidence" value="ECO:0007669"/>
    <property type="project" value="InterPro"/>
</dbReference>
<comment type="similarity">
    <text evidence="9">Belongs to the FlhD family.</text>
</comment>
<accession>A0A2I8EKE0</accession>
<protein>
    <recommendedName>
        <fullName evidence="9">Flagellar transcriptional regulator FlhD</fullName>
    </recommendedName>
</protein>
<reference evidence="10 11" key="1">
    <citation type="submission" date="2018-01" db="EMBL/GenBank/DDBJ databases">
        <title>Species boundaries and ecological features among Paraburkholderia terrae DSMZ17804T, P. hospita DSMZ17164T and P. caribensis DSMZ13236T.</title>
        <authorList>
            <person name="Pratama A.A."/>
        </authorList>
    </citation>
    <scope>NUCLEOTIDE SEQUENCE [LARGE SCALE GENOMIC DNA]</scope>
    <source>
        <strain evidence="10 11">DSM 17804</strain>
    </source>
</reference>
<dbReference type="Proteomes" id="UP000243502">
    <property type="component" value="Chromosome 1"/>
</dbReference>
<evidence type="ECO:0000313" key="11">
    <source>
        <dbReference type="Proteomes" id="UP000243502"/>
    </source>
</evidence>
<evidence type="ECO:0000256" key="3">
    <source>
        <dbReference type="ARBA" id="ARBA00023015"/>
    </source>
</evidence>
<dbReference type="KEGG" id="pter:C2L65_09875"/>
<evidence type="ECO:0000313" key="10">
    <source>
        <dbReference type="EMBL" id="AUT59872.1"/>
    </source>
</evidence>
<comment type="subcellular location">
    <subcellularLocation>
        <location evidence="9">Cytoplasm</location>
    </subcellularLocation>
</comment>
<evidence type="ECO:0000256" key="4">
    <source>
        <dbReference type="ARBA" id="ARBA00023125"/>
    </source>
</evidence>
<feature type="disulfide bond" description="Interchain" evidence="9">
    <location>
        <position position="65"/>
    </location>
</feature>
<comment type="domain">
    <text evidence="9">The C-terminal region contains a putative helix-turn-helix (HTH) motif, suggesting that this region may bind DNA.</text>
</comment>
<dbReference type="NCBIfam" id="NF002783">
    <property type="entry name" value="PRK02909.1-1"/>
    <property type="match status" value="1"/>
</dbReference>
<keyword evidence="10" id="KW-0969">Cilium</keyword>
<dbReference type="OrthoDB" id="5298036at2"/>
<dbReference type="InterPro" id="IPR036194">
    <property type="entry name" value="FlhD_sf"/>
</dbReference>
<evidence type="ECO:0000256" key="7">
    <source>
        <dbReference type="ARBA" id="ARBA00023163"/>
    </source>
</evidence>